<evidence type="ECO:0000313" key="1">
    <source>
        <dbReference type="EMBL" id="KAG2199667.1"/>
    </source>
</evidence>
<accession>A0A8H7QVR5</accession>
<evidence type="ECO:0000313" key="2">
    <source>
        <dbReference type="Proteomes" id="UP000603453"/>
    </source>
</evidence>
<gene>
    <name evidence="1" type="ORF">INT47_005192</name>
</gene>
<protein>
    <submittedName>
        <fullName evidence="1">Uncharacterized protein</fullName>
    </submittedName>
</protein>
<keyword evidence="2" id="KW-1185">Reference proteome</keyword>
<reference evidence="1" key="1">
    <citation type="submission" date="2020-12" db="EMBL/GenBank/DDBJ databases">
        <title>Metabolic potential, ecology and presence of endohyphal bacteria is reflected in genomic diversity of Mucoromycotina.</title>
        <authorList>
            <person name="Muszewska A."/>
            <person name="Okrasinska A."/>
            <person name="Steczkiewicz K."/>
            <person name="Drgas O."/>
            <person name="Orlowska M."/>
            <person name="Perlinska-Lenart U."/>
            <person name="Aleksandrzak-Piekarczyk T."/>
            <person name="Szatraj K."/>
            <person name="Zielenkiewicz U."/>
            <person name="Pilsyk S."/>
            <person name="Malc E."/>
            <person name="Mieczkowski P."/>
            <person name="Kruszewska J.S."/>
            <person name="Biernat P."/>
            <person name="Pawlowska J."/>
        </authorList>
    </citation>
    <scope>NUCLEOTIDE SEQUENCE</scope>
    <source>
        <strain evidence="1">WA0000017839</strain>
    </source>
</reference>
<dbReference type="OrthoDB" id="2289677at2759"/>
<dbReference type="AlphaFoldDB" id="A0A8H7QVR5"/>
<comment type="caution">
    <text evidence="1">The sequence shown here is derived from an EMBL/GenBank/DDBJ whole genome shotgun (WGS) entry which is preliminary data.</text>
</comment>
<proteinExistence type="predicted"/>
<organism evidence="1 2">
    <name type="scientific">Mucor saturninus</name>
    <dbReference type="NCBI Taxonomy" id="64648"/>
    <lineage>
        <taxon>Eukaryota</taxon>
        <taxon>Fungi</taxon>
        <taxon>Fungi incertae sedis</taxon>
        <taxon>Mucoromycota</taxon>
        <taxon>Mucoromycotina</taxon>
        <taxon>Mucoromycetes</taxon>
        <taxon>Mucorales</taxon>
        <taxon>Mucorineae</taxon>
        <taxon>Mucoraceae</taxon>
        <taxon>Mucor</taxon>
    </lineage>
</organism>
<dbReference type="Proteomes" id="UP000603453">
    <property type="component" value="Unassembled WGS sequence"/>
</dbReference>
<dbReference type="EMBL" id="JAEPRD010000093">
    <property type="protein sequence ID" value="KAG2199667.1"/>
    <property type="molecule type" value="Genomic_DNA"/>
</dbReference>
<name>A0A8H7QVR5_9FUNG</name>
<sequence>MFNFASSKVDSRKRPRNDVKSINNIKRLRTPSPISRLYEDKLEVLLLARSRMKCAQIYLNDFKPHAIFQRFPELDENYKLVVSFSPFEGISDDDMSNVQVQSIVDMMKDMLIHSFVRSQENNWLFVTQIEAYYHDKAIDDVAQIDKSSKYPNYLEASIEKFEMGKGSWYELRFRCQKVEFIATGGIFQSEQGDTKLVAFLGVAVPSFICHDTELLIFSPTTKPESVACVRMLPMNFCTPNQLRLFEEEPNGFTAVCSRIISLVIGGALTIEKMEELESRMTDFKYYKSIGLNEVPSKDAVLNQIRKIRKKEIAIKLSKPKILLIDIIFSLKMNISNQNLLLLYNGIIYPKVKSINQKRIKELHL</sequence>